<dbReference type="AlphaFoldDB" id="A0AAD5Y1Z2"/>
<dbReference type="InterPro" id="IPR015847">
    <property type="entry name" value="ExoRNase_PH_dom2"/>
</dbReference>
<keyword evidence="5" id="KW-0694">RNA-binding</keyword>
<evidence type="ECO:0000256" key="3">
    <source>
        <dbReference type="ARBA" id="ARBA00006678"/>
    </source>
</evidence>
<dbReference type="GO" id="GO:0034475">
    <property type="term" value="P:U4 snRNA 3'-end processing"/>
    <property type="evidence" value="ECO:0007669"/>
    <property type="project" value="TreeGrafter"/>
</dbReference>
<dbReference type="GO" id="GO:0000467">
    <property type="term" value="P:exonucleolytic trimming to generate mature 3'-end of 5.8S rRNA from tricistronic rRNA transcript (SSU-rRNA, 5.8S rRNA, LSU-rRNA)"/>
    <property type="evidence" value="ECO:0007669"/>
    <property type="project" value="TreeGrafter"/>
</dbReference>
<dbReference type="GO" id="GO:0000177">
    <property type="term" value="C:cytoplasmic exosome (RNase complex)"/>
    <property type="evidence" value="ECO:0007669"/>
    <property type="project" value="TreeGrafter"/>
</dbReference>
<evidence type="ECO:0000256" key="5">
    <source>
        <dbReference type="ARBA" id="ARBA00022884"/>
    </source>
</evidence>
<dbReference type="InterPro" id="IPR027408">
    <property type="entry name" value="PNPase/RNase_PH_dom_sf"/>
</dbReference>
<dbReference type="GO" id="GO:0071035">
    <property type="term" value="P:nuclear polyadenylation-dependent rRNA catabolic process"/>
    <property type="evidence" value="ECO:0007669"/>
    <property type="project" value="TreeGrafter"/>
</dbReference>
<evidence type="ECO:0000256" key="4">
    <source>
        <dbReference type="ARBA" id="ARBA00022490"/>
    </source>
</evidence>
<dbReference type="SUPFAM" id="SSF54211">
    <property type="entry name" value="Ribosomal protein S5 domain 2-like"/>
    <property type="match status" value="1"/>
</dbReference>
<dbReference type="GO" id="GO:0071038">
    <property type="term" value="P:TRAMP-dependent tRNA surveillance pathway"/>
    <property type="evidence" value="ECO:0007669"/>
    <property type="project" value="TreeGrafter"/>
</dbReference>
<dbReference type="EMBL" id="JADGKB010000073">
    <property type="protein sequence ID" value="KAJ3255050.1"/>
    <property type="molecule type" value="Genomic_DNA"/>
</dbReference>
<evidence type="ECO:0000256" key="2">
    <source>
        <dbReference type="ARBA" id="ARBA00004496"/>
    </source>
</evidence>
<dbReference type="GO" id="GO:0034473">
    <property type="term" value="P:U1 snRNA 3'-end processing"/>
    <property type="evidence" value="ECO:0007669"/>
    <property type="project" value="TreeGrafter"/>
</dbReference>
<evidence type="ECO:0000313" key="9">
    <source>
        <dbReference type="EMBL" id="KAJ3255050.1"/>
    </source>
</evidence>
<dbReference type="CDD" id="cd11368">
    <property type="entry name" value="RNase_PH_RRP45"/>
    <property type="match status" value="1"/>
</dbReference>
<feature type="domain" description="Exoribonuclease phosphorolytic" evidence="7">
    <location>
        <begin position="30"/>
        <end position="156"/>
    </location>
</feature>
<keyword evidence="10" id="KW-1185">Reference proteome</keyword>
<dbReference type="Pfam" id="PF03725">
    <property type="entry name" value="RNase_PH_C"/>
    <property type="match status" value="1"/>
</dbReference>
<evidence type="ECO:0000259" key="7">
    <source>
        <dbReference type="Pfam" id="PF01138"/>
    </source>
</evidence>
<gene>
    <name evidence="9" type="primary">EXOSC9</name>
    <name evidence="9" type="ORF">HK103_006670</name>
</gene>
<comment type="subcellular location">
    <subcellularLocation>
        <location evidence="2">Cytoplasm</location>
    </subcellularLocation>
    <subcellularLocation>
        <location evidence="1">Nucleus</location>
    </subcellularLocation>
</comment>
<evidence type="ECO:0000256" key="6">
    <source>
        <dbReference type="ARBA" id="ARBA00023242"/>
    </source>
</evidence>
<dbReference type="GO" id="GO:0034476">
    <property type="term" value="P:U5 snRNA 3'-end processing"/>
    <property type="evidence" value="ECO:0007669"/>
    <property type="project" value="TreeGrafter"/>
</dbReference>
<dbReference type="GO" id="GO:0016075">
    <property type="term" value="P:rRNA catabolic process"/>
    <property type="evidence" value="ECO:0007669"/>
    <property type="project" value="TreeGrafter"/>
</dbReference>
<dbReference type="Pfam" id="PF01138">
    <property type="entry name" value="RNase_PH"/>
    <property type="match status" value="1"/>
</dbReference>
<dbReference type="PANTHER" id="PTHR11097:SF14">
    <property type="entry name" value="EXOSOME COMPLEX COMPONENT RRP45"/>
    <property type="match status" value="1"/>
</dbReference>
<dbReference type="PANTHER" id="PTHR11097">
    <property type="entry name" value="EXOSOME COMPLEX EXONUCLEASE RIBOSOMAL RNA PROCESSING PROTEIN"/>
    <property type="match status" value="1"/>
</dbReference>
<evidence type="ECO:0000313" key="10">
    <source>
        <dbReference type="Proteomes" id="UP001210925"/>
    </source>
</evidence>
<dbReference type="GO" id="GO:0000176">
    <property type="term" value="C:nuclear exosome (RNase complex)"/>
    <property type="evidence" value="ECO:0007669"/>
    <property type="project" value="TreeGrafter"/>
</dbReference>
<accession>A0AAD5Y1Z2</accession>
<feature type="domain" description="Exoribonuclease phosphorolytic" evidence="8">
    <location>
        <begin position="182"/>
        <end position="244"/>
    </location>
</feature>
<dbReference type="InterPro" id="IPR001247">
    <property type="entry name" value="ExoRNase_PH_dom1"/>
</dbReference>
<dbReference type="InterPro" id="IPR036345">
    <property type="entry name" value="ExoRNase_PH_dom2_sf"/>
</dbReference>
<proteinExistence type="inferred from homology"/>
<sequence length="267" mass="29492">MQVVSQIEKDFISTNLKANKRLDFRQKTDLRKIKLTFGSSFGQCQVSLGKTKVTANVSCEITRPGLSSSTEGSIQFNTEISPICCLDLPDVEVVISRMLEKSLRVSRAVDTEGLCIIAGEKVWSIKVDVRVIDHEGNLFDCCCLAAMAALLHFRRPEVTVSGKDVIIHSVDDKVPIPLSIHHIPTSTTFGIYQENYILDPTLLEEQVADGELVIVMNAHKEICCIKQSASVATEEVLQCMQIASVKAVELTAILKEAIKKDSESRNK</sequence>
<keyword evidence="4" id="KW-0963">Cytoplasm</keyword>
<dbReference type="InterPro" id="IPR050590">
    <property type="entry name" value="Exosome_comp_Rrp42_subfam"/>
</dbReference>
<evidence type="ECO:0000259" key="8">
    <source>
        <dbReference type="Pfam" id="PF03725"/>
    </source>
</evidence>
<dbReference type="InterPro" id="IPR033100">
    <property type="entry name" value="Rrp45"/>
</dbReference>
<name>A0AAD5Y1Z2_9FUNG</name>
<dbReference type="GO" id="GO:0071028">
    <property type="term" value="P:nuclear mRNA surveillance"/>
    <property type="evidence" value="ECO:0007669"/>
    <property type="project" value="TreeGrafter"/>
</dbReference>
<dbReference type="GO" id="GO:0035925">
    <property type="term" value="F:mRNA 3'-UTR AU-rich region binding"/>
    <property type="evidence" value="ECO:0007669"/>
    <property type="project" value="TreeGrafter"/>
</dbReference>
<evidence type="ECO:0000256" key="1">
    <source>
        <dbReference type="ARBA" id="ARBA00004123"/>
    </source>
</evidence>
<organism evidence="9 10">
    <name type="scientific">Boothiomyces macroporosus</name>
    <dbReference type="NCBI Taxonomy" id="261099"/>
    <lineage>
        <taxon>Eukaryota</taxon>
        <taxon>Fungi</taxon>
        <taxon>Fungi incertae sedis</taxon>
        <taxon>Chytridiomycota</taxon>
        <taxon>Chytridiomycota incertae sedis</taxon>
        <taxon>Chytridiomycetes</taxon>
        <taxon>Rhizophydiales</taxon>
        <taxon>Terramycetaceae</taxon>
        <taxon>Boothiomyces</taxon>
    </lineage>
</organism>
<dbReference type="Gene3D" id="3.30.230.70">
    <property type="entry name" value="GHMP Kinase, N-terminal domain"/>
    <property type="match status" value="1"/>
</dbReference>
<keyword evidence="6" id="KW-0539">Nucleus</keyword>
<dbReference type="SUPFAM" id="SSF55666">
    <property type="entry name" value="Ribonuclease PH domain 2-like"/>
    <property type="match status" value="1"/>
</dbReference>
<comment type="caution">
    <text evidence="9">The sequence shown here is derived from an EMBL/GenBank/DDBJ whole genome shotgun (WGS) entry which is preliminary data.</text>
</comment>
<dbReference type="Proteomes" id="UP001210925">
    <property type="component" value="Unassembled WGS sequence"/>
</dbReference>
<protein>
    <submittedName>
        <fullName evidence="9">Exosome complex component RRP45</fullName>
    </submittedName>
</protein>
<dbReference type="InterPro" id="IPR020568">
    <property type="entry name" value="Ribosomal_Su5_D2-typ_SF"/>
</dbReference>
<comment type="similarity">
    <text evidence="3">Belongs to the RNase PH family.</text>
</comment>
<reference evidence="9" key="1">
    <citation type="submission" date="2020-05" db="EMBL/GenBank/DDBJ databases">
        <title>Phylogenomic resolution of chytrid fungi.</title>
        <authorList>
            <person name="Stajich J.E."/>
            <person name="Amses K."/>
            <person name="Simmons R."/>
            <person name="Seto K."/>
            <person name="Myers J."/>
            <person name="Bonds A."/>
            <person name="Quandt C.A."/>
            <person name="Barry K."/>
            <person name="Liu P."/>
            <person name="Grigoriev I."/>
            <person name="Longcore J.E."/>
            <person name="James T.Y."/>
        </authorList>
    </citation>
    <scope>NUCLEOTIDE SEQUENCE</scope>
    <source>
        <strain evidence="9">PLAUS21</strain>
    </source>
</reference>